<feature type="compositionally biased region" description="Basic and acidic residues" evidence="3">
    <location>
        <begin position="431"/>
        <end position="440"/>
    </location>
</feature>
<evidence type="ECO:0000259" key="5">
    <source>
        <dbReference type="Pfam" id="PF13439"/>
    </source>
</evidence>
<dbReference type="Proteomes" id="UP000002484">
    <property type="component" value="Chromosome"/>
</dbReference>
<dbReference type="GO" id="GO:0016757">
    <property type="term" value="F:glycosyltransferase activity"/>
    <property type="evidence" value="ECO:0007669"/>
    <property type="project" value="UniProtKB-KW"/>
</dbReference>
<evidence type="ECO:0000313" key="6">
    <source>
        <dbReference type="EMBL" id="ADP82903.1"/>
    </source>
</evidence>
<sequence>MSQAFQLGADSAGSAETGDAQQIQGASGAIGLAETPRAARIEVREPTLEELVERSGLRRVHMLAWRDLDDPEAGGSELHADKVAAAWAAAGVDVSMRTAHAPGHLPQATRNGYSVVRKAGRYAVFPRSAMSGALGHGGPWDGLVEIWNGMPFFSPVWAPCPRVVFLHHVHGEMWRMVLKPPLSQVGEALESTIAPPFYRRTRVLTLSESSRREIIEMLRLPPANISVIPPGIDEHYAPLGERSPHPMVLAVGRLVPVKRFDVLIDALIRLRQQHPTLEAVIVGEGYERPALEARIRAAGATEWLKLPGRVDDEGLLAYYRQAWVLTSASAREGWGMTITEAAACGTPSVVSNIAGHTDAVADGLSGLLVEPNELADALGRVIGDQGLRDRLTAGALAHAATFTWANTARRTFAALAQEAAKHRRRSPRPGGLDRLHGPLR</sequence>
<feature type="domain" description="Glycosyltransferase subfamily 4-like N-terminal" evidence="5">
    <location>
        <begin position="74"/>
        <end position="234"/>
    </location>
</feature>
<feature type="domain" description="Glycosyl transferase family 1" evidence="4">
    <location>
        <begin position="236"/>
        <end position="393"/>
    </location>
</feature>
<dbReference type="InterPro" id="IPR028098">
    <property type="entry name" value="Glyco_trans_4-like_N"/>
</dbReference>
<dbReference type="AlphaFoldDB" id="E3J1U5"/>
<keyword evidence="7" id="KW-1185">Reference proteome</keyword>
<dbReference type="SUPFAM" id="SSF53756">
    <property type="entry name" value="UDP-Glycosyltransferase/glycogen phosphorylase"/>
    <property type="match status" value="1"/>
</dbReference>
<dbReference type="InterPro" id="IPR001296">
    <property type="entry name" value="Glyco_trans_1"/>
</dbReference>
<dbReference type="Pfam" id="PF13439">
    <property type="entry name" value="Glyco_transf_4"/>
    <property type="match status" value="1"/>
</dbReference>
<keyword evidence="1" id="KW-0328">Glycosyltransferase</keyword>
<dbReference type="CAZy" id="GT4">
    <property type="family name" value="Glycosyltransferase Family 4"/>
</dbReference>
<accession>E3J1U5</accession>
<dbReference type="RefSeq" id="WP_013426021.1">
    <property type="nucleotide sequence ID" value="NC_014666.1"/>
</dbReference>
<gene>
    <name evidence="6" type="ordered locus">FraEuI1c_4913</name>
</gene>
<dbReference type="PANTHER" id="PTHR46401:SF2">
    <property type="entry name" value="GLYCOSYLTRANSFERASE WBBK-RELATED"/>
    <property type="match status" value="1"/>
</dbReference>
<keyword evidence="2 6" id="KW-0808">Transferase</keyword>
<feature type="region of interest" description="Disordered" evidence="3">
    <location>
        <begin position="1"/>
        <end position="23"/>
    </location>
</feature>
<dbReference type="eggNOG" id="COG0438">
    <property type="taxonomic scope" value="Bacteria"/>
</dbReference>
<dbReference type="Gene3D" id="3.40.50.2000">
    <property type="entry name" value="Glycogen Phosphorylase B"/>
    <property type="match status" value="2"/>
</dbReference>
<dbReference type="CDD" id="cd03801">
    <property type="entry name" value="GT4_PimA-like"/>
    <property type="match status" value="1"/>
</dbReference>
<dbReference type="Pfam" id="PF00534">
    <property type="entry name" value="Glycos_transf_1"/>
    <property type="match status" value="1"/>
</dbReference>
<evidence type="ECO:0000256" key="3">
    <source>
        <dbReference type="SAM" id="MobiDB-lite"/>
    </source>
</evidence>
<reference evidence="6 7" key="1">
    <citation type="submission" date="2010-10" db="EMBL/GenBank/DDBJ databases">
        <title>Complete sequence of Frankia sp. EuI1c.</title>
        <authorList>
            <consortium name="US DOE Joint Genome Institute"/>
            <person name="Lucas S."/>
            <person name="Copeland A."/>
            <person name="Lapidus A."/>
            <person name="Cheng J.-F."/>
            <person name="Bruce D."/>
            <person name="Goodwin L."/>
            <person name="Pitluck S."/>
            <person name="Chertkov O."/>
            <person name="Detter J.C."/>
            <person name="Han C."/>
            <person name="Tapia R."/>
            <person name="Land M."/>
            <person name="Hauser L."/>
            <person name="Jeffries C."/>
            <person name="Kyrpides N."/>
            <person name="Ivanova N."/>
            <person name="Mikhailova N."/>
            <person name="Beauchemin N."/>
            <person name="Sen A."/>
            <person name="Sur S.A."/>
            <person name="Gtari M."/>
            <person name="Wall L."/>
            <person name="Tisa L."/>
            <person name="Woyke T."/>
        </authorList>
    </citation>
    <scope>NUCLEOTIDE SEQUENCE [LARGE SCALE GENOMIC DNA]</scope>
    <source>
        <strain evidence="7">DSM 45817 / CECT 9037 / EuI1c</strain>
    </source>
</reference>
<dbReference type="PANTHER" id="PTHR46401">
    <property type="entry name" value="GLYCOSYLTRANSFERASE WBBK-RELATED"/>
    <property type="match status" value="1"/>
</dbReference>
<dbReference type="GO" id="GO:0009103">
    <property type="term" value="P:lipopolysaccharide biosynthetic process"/>
    <property type="evidence" value="ECO:0007669"/>
    <property type="project" value="TreeGrafter"/>
</dbReference>
<feature type="region of interest" description="Disordered" evidence="3">
    <location>
        <begin position="418"/>
        <end position="440"/>
    </location>
</feature>
<dbReference type="KEGG" id="fri:FraEuI1c_4913"/>
<dbReference type="OrthoDB" id="9806887at2"/>
<evidence type="ECO:0000256" key="2">
    <source>
        <dbReference type="ARBA" id="ARBA00022679"/>
    </source>
</evidence>
<dbReference type="HOGENOM" id="CLU_009583_29_1_11"/>
<proteinExistence type="predicted"/>
<organism evidence="6 7">
    <name type="scientific">Pseudofrankia inefficax (strain DSM 45817 / CECT 9037 / DDB 130130 / EuI1c)</name>
    <name type="common">Frankia inefficax</name>
    <dbReference type="NCBI Taxonomy" id="298654"/>
    <lineage>
        <taxon>Bacteria</taxon>
        <taxon>Bacillati</taxon>
        <taxon>Actinomycetota</taxon>
        <taxon>Actinomycetes</taxon>
        <taxon>Frankiales</taxon>
        <taxon>Frankiaceae</taxon>
        <taxon>Pseudofrankia</taxon>
    </lineage>
</organism>
<protein>
    <submittedName>
        <fullName evidence="6">Glycosyl transferase group 1</fullName>
    </submittedName>
</protein>
<evidence type="ECO:0000259" key="4">
    <source>
        <dbReference type="Pfam" id="PF00534"/>
    </source>
</evidence>
<name>E3J1U5_PSEI1</name>
<evidence type="ECO:0000313" key="7">
    <source>
        <dbReference type="Proteomes" id="UP000002484"/>
    </source>
</evidence>
<dbReference type="InParanoid" id="E3J1U5"/>
<evidence type="ECO:0000256" key="1">
    <source>
        <dbReference type="ARBA" id="ARBA00022676"/>
    </source>
</evidence>
<dbReference type="STRING" id="298654.FraEuI1c_4913"/>
<dbReference type="EMBL" id="CP002299">
    <property type="protein sequence ID" value="ADP82903.1"/>
    <property type="molecule type" value="Genomic_DNA"/>
</dbReference>